<name>A0ABQ3ELM8_9HYPH</name>
<accession>A0ABQ3ELM8</accession>
<gene>
    <name evidence="7" type="primary">nagA</name>
    <name evidence="7" type="ORF">GCM10007094_35400</name>
</gene>
<dbReference type="PIRSF" id="PIRSF038994">
    <property type="entry name" value="NagA"/>
    <property type="match status" value="1"/>
</dbReference>
<dbReference type="InterPro" id="IPR003764">
    <property type="entry name" value="GlcNAc_6-P_deAcase"/>
</dbReference>
<dbReference type="NCBIfam" id="TIGR00221">
    <property type="entry name" value="nagA"/>
    <property type="match status" value="1"/>
</dbReference>
<keyword evidence="3 5" id="KW-0378">Hydrolase</keyword>
<dbReference type="RefSeq" id="WP_189438131.1">
    <property type="nucleotide sequence ID" value="NZ_BMXE01000007.1"/>
</dbReference>
<keyword evidence="4 5" id="KW-0119">Carbohydrate metabolism</keyword>
<keyword evidence="8" id="KW-1185">Reference proteome</keyword>
<dbReference type="Gene3D" id="2.30.40.10">
    <property type="entry name" value="Urease, subunit C, domain 1"/>
    <property type="match status" value="1"/>
</dbReference>
<evidence type="ECO:0000256" key="1">
    <source>
        <dbReference type="ARBA" id="ARBA00010716"/>
    </source>
</evidence>
<protein>
    <submittedName>
        <fullName evidence="7">N-acetylglucosamine-6-phosphate deacetylase</fullName>
    </submittedName>
</protein>
<evidence type="ECO:0000313" key="7">
    <source>
        <dbReference type="EMBL" id="GHB42970.1"/>
    </source>
</evidence>
<dbReference type="CDD" id="cd00854">
    <property type="entry name" value="NagA"/>
    <property type="match status" value="1"/>
</dbReference>
<dbReference type="Gene3D" id="3.20.20.140">
    <property type="entry name" value="Metal-dependent hydrolases"/>
    <property type="match status" value="1"/>
</dbReference>
<comment type="caution">
    <text evidence="7">The sequence shown here is derived from an EMBL/GenBank/DDBJ whole genome shotgun (WGS) entry which is preliminary data.</text>
</comment>
<evidence type="ECO:0000256" key="4">
    <source>
        <dbReference type="ARBA" id="ARBA00023277"/>
    </source>
</evidence>
<comment type="similarity">
    <text evidence="1 5">Belongs to the metallo-dependent hydrolases superfamily. NagA family.</text>
</comment>
<evidence type="ECO:0000256" key="2">
    <source>
        <dbReference type="ARBA" id="ARBA00022723"/>
    </source>
</evidence>
<sequence length="391" mass="41484">MLQFFTGAPVFDGECIREDIGVAVDDGVVLALRSADEIPEGAHVVRLDPSAVLAPGFLDLQINGAGGVLFNAEPTADTAIHIAKSVRCHGVTRILPTLITDCKETLASACQTIGEAAEDEMSGVLGIHVEGPFISVERKGIHKPSYIRVPEEEDLVRLAELSLALRQNGARLLLTIAPENVPDDAIARFAQSGVVVSAGHTAASYERIHEAIANGVTGFTHLGNAMPAIQNREPGPVAAALASRDTWCGLIVDGHHIHPGLMKVMLAAKPEGKVFLVTDAMPPVGTDMQSFELYGQTIHRSGGRLVSSQGVLAGADIDMANAVRNCTTLLDLPLSEALRMASLYPAGHLGLDNRFGRIAPGYTADFALITKDVEPLETFVAGRSVWKRSEV</sequence>
<dbReference type="InterPro" id="IPR011059">
    <property type="entry name" value="Metal-dep_hydrolase_composite"/>
</dbReference>
<dbReference type="EMBL" id="BMXE01000007">
    <property type="protein sequence ID" value="GHB42970.1"/>
    <property type="molecule type" value="Genomic_DNA"/>
</dbReference>
<dbReference type="PANTHER" id="PTHR11113:SF14">
    <property type="entry name" value="N-ACETYLGLUCOSAMINE-6-PHOSPHATE DEACETYLASE"/>
    <property type="match status" value="1"/>
</dbReference>
<keyword evidence="2" id="KW-0479">Metal-binding</keyword>
<dbReference type="PANTHER" id="PTHR11113">
    <property type="entry name" value="N-ACETYLGLUCOSAMINE-6-PHOSPHATE DEACETYLASE"/>
    <property type="match status" value="1"/>
</dbReference>
<evidence type="ECO:0000256" key="5">
    <source>
        <dbReference type="PIRNR" id="PIRNR038994"/>
    </source>
</evidence>
<evidence type="ECO:0000313" key="8">
    <source>
        <dbReference type="Proteomes" id="UP000637980"/>
    </source>
</evidence>
<feature type="domain" description="Amidohydrolase-related" evidence="6">
    <location>
        <begin position="53"/>
        <end position="385"/>
    </location>
</feature>
<evidence type="ECO:0000259" key="6">
    <source>
        <dbReference type="Pfam" id="PF01979"/>
    </source>
</evidence>
<dbReference type="InterPro" id="IPR032466">
    <property type="entry name" value="Metal_Hydrolase"/>
</dbReference>
<organism evidence="7 8">
    <name type="scientific">Pseudovibrio japonicus</name>
    <dbReference type="NCBI Taxonomy" id="366534"/>
    <lineage>
        <taxon>Bacteria</taxon>
        <taxon>Pseudomonadati</taxon>
        <taxon>Pseudomonadota</taxon>
        <taxon>Alphaproteobacteria</taxon>
        <taxon>Hyphomicrobiales</taxon>
        <taxon>Stappiaceae</taxon>
        <taxon>Pseudovibrio</taxon>
    </lineage>
</organism>
<proteinExistence type="inferred from homology"/>
<dbReference type="Pfam" id="PF01979">
    <property type="entry name" value="Amidohydro_1"/>
    <property type="match status" value="1"/>
</dbReference>
<reference evidence="8" key="1">
    <citation type="journal article" date="2019" name="Int. J. Syst. Evol. Microbiol.">
        <title>The Global Catalogue of Microorganisms (GCM) 10K type strain sequencing project: providing services to taxonomists for standard genome sequencing and annotation.</title>
        <authorList>
            <consortium name="The Broad Institute Genomics Platform"/>
            <consortium name="The Broad Institute Genome Sequencing Center for Infectious Disease"/>
            <person name="Wu L."/>
            <person name="Ma J."/>
        </authorList>
    </citation>
    <scope>NUCLEOTIDE SEQUENCE [LARGE SCALE GENOMIC DNA]</scope>
    <source>
        <strain evidence="8">KCTC 12861</strain>
    </source>
</reference>
<evidence type="ECO:0000256" key="3">
    <source>
        <dbReference type="ARBA" id="ARBA00022801"/>
    </source>
</evidence>
<dbReference type="Proteomes" id="UP000637980">
    <property type="component" value="Unassembled WGS sequence"/>
</dbReference>
<dbReference type="InterPro" id="IPR006680">
    <property type="entry name" value="Amidohydro-rel"/>
</dbReference>
<dbReference type="SUPFAM" id="SSF51556">
    <property type="entry name" value="Metallo-dependent hydrolases"/>
    <property type="match status" value="1"/>
</dbReference>
<dbReference type="SUPFAM" id="SSF51338">
    <property type="entry name" value="Composite domain of metallo-dependent hydrolases"/>
    <property type="match status" value="1"/>
</dbReference>